<keyword evidence="5" id="KW-1185">Reference proteome</keyword>
<evidence type="ECO:0000256" key="1">
    <source>
        <dbReference type="ARBA" id="ARBA00022801"/>
    </source>
</evidence>
<name>A0ABT3Z980_9HYPH</name>
<comment type="caution">
    <text evidence="4">The sequence shown here is derived from an EMBL/GenBank/DDBJ whole genome shotgun (WGS) entry which is preliminary data.</text>
</comment>
<evidence type="ECO:0000313" key="5">
    <source>
        <dbReference type="Proteomes" id="UP001073227"/>
    </source>
</evidence>
<dbReference type="Pfam" id="PF00271">
    <property type="entry name" value="Helicase_C"/>
    <property type="match status" value="1"/>
</dbReference>
<gene>
    <name evidence="4" type="ORF">OEG84_11645</name>
</gene>
<sequence>MIPFPTQLSGAHFLASRNHALLADEPRCGKTGTAIMAADYIMATSILVITTASGRGVWLKGFSDWSVFDRDVQAIMNTKKPVTADTVIVGWPSLVNPRVMAQLLARKWDLVISDEDHFAKNFTAKRTQSLYGKLVDGGATLDHATALYSKAARVWPLTGTPIPHSPDDMYPRLRALAPERLLSNAAKGWPCVMEHDDFLHRYCVVRMKKLSQFNRIKVVIGGQNLPELRERIKGFILLRTQADVGIRPPSYDTLPLIVSETQRRAADANLDQKAILEAVKDGKTKELDMHLGPLRRITGEIKAAAVIAAVKEEFDCGLDRIVLAYWHRDVGKILMEGLSQFGVVGIDGATSADMRQKNVEAFSDPKGPRVFLAQIEAAGEAIDLSAAAVLWFVEASFSPRSMKQMSLRITNHEQRRNAVVKVCVLQGSIDEALQASLMRLWTAIREVLTK</sequence>
<dbReference type="InterPro" id="IPR027417">
    <property type="entry name" value="P-loop_NTPase"/>
</dbReference>
<dbReference type="RefSeq" id="WP_267653915.1">
    <property type="nucleotide sequence ID" value="NZ_JAOVZR010000001.1"/>
</dbReference>
<dbReference type="EMBL" id="JAOVZR010000001">
    <property type="protein sequence ID" value="MCY0148346.1"/>
    <property type="molecule type" value="Genomic_DNA"/>
</dbReference>
<reference evidence="4" key="1">
    <citation type="submission" date="2022-10" db="EMBL/GenBank/DDBJ databases">
        <title>Hoeflea sp. G2-23, isolated from marine algae.</title>
        <authorList>
            <person name="Kristyanto S."/>
            <person name="Kim J.M."/>
            <person name="Jeon C.O."/>
        </authorList>
    </citation>
    <scope>NUCLEOTIDE SEQUENCE</scope>
    <source>
        <strain evidence="4">G2-23</strain>
    </source>
</reference>
<dbReference type="PANTHER" id="PTHR45766:SF6">
    <property type="entry name" value="SWI_SNF-RELATED MATRIX-ASSOCIATED ACTIN-DEPENDENT REGULATOR OF CHROMATIN SUBFAMILY A-LIKE PROTEIN 1"/>
    <property type="match status" value="1"/>
</dbReference>
<evidence type="ECO:0000259" key="3">
    <source>
        <dbReference type="Pfam" id="PF00271"/>
    </source>
</evidence>
<dbReference type="InterPro" id="IPR001650">
    <property type="entry name" value="Helicase_C-like"/>
</dbReference>
<dbReference type="Pfam" id="PF00176">
    <property type="entry name" value="SNF2-rel_dom"/>
    <property type="match status" value="1"/>
</dbReference>
<protein>
    <submittedName>
        <fullName evidence="4">SNF2-related protein</fullName>
    </submittedName>
</protein>
<dbReference type="PANTHER" id="PTHR45766">
    <property type="entry name" value="DNA ANNEALING HELICASE AND ENDONUCLEASE ZRANB3 FAMILY MEMBER"/>
    <property type="match status" value="1"/>
</dbReference>
<feature type="domain" description="SNF2 N-terminal" evidence="2">
    <location>
        <begin position="7"/>
        <end position="244"/>
    </location>
</feature>
<organism evidence="4 5">
    <name type="scientific">Hoeflea algicola</name>
    <dbReference type="NCBI Taxonomy" id="2983763"/>
    <lineage>
        <taxon>Bacteria</taxon>
        <taxon>Pseudomonadati</taxon>
        <taxon>Pseudomonadota</taxon>
        <taxon>Alphaproteobacteria</taxon>
        <taxon>Hyphomicrobiales</taxon>
        <taxon>Rhizobiaceae</taxon>
        <taxon>Hoeflea</taxon>
    </lineage>
</organism>
<dbReference type="SUPFAM" id="SSF52540">
    <property type="entry name" value="P-loop containing nucleoside triphosphate hydrolases"/>
    <property type="match status" value="2"/>
</dbReference>
<dbReference type="Proteomes" id="UP001073227">
    <property type="component" value="Unassembled WGS sequence"/>
</dbReference>
<dbReference type="Gene3D" id="3.40.50.10810">
    <property type="entry name" value="Tandem AAA-ATPase domain"/>
    <property type="match status" value="1"/>
</dbReference>
<keyword evidence="1" id="KW-0378">Hydrolase</keyword>
<feature type="domain" description="Helicase C-terminal" evidence="3">
    <location>
        <begin position="322"/>
        <end position="409"/>
    </location>
</feature>
<evidence type="ECO:0000259" key="2">
    <source>
        <dbReference type="Pfam" id="PF00176"/>
    </source>
</evidence>
<proteinExistence type="predicted"/>
<dbReference type="InterPro" id="IPR000330">
    <property type="entry name" value="SNF2_N"/>
</dbReference>
<accession>A0ABT3Z980</accession>
<dbReference type="InterPro" id="IPR038718">
    <property type="entry name" value="SNF2-like_sf"/>
</dbReference>
<dbReference type="Gene3D" id="3.40.50.300">
    <property type="entry name" value="P-loop containing nucleotide triphosphate hydrolases"/>
    <property type="match status" value="1"/>
</dbReference>
<evidence type="ECO:0000313" key="4">
    <source>
        <dbReference type="EMBL" id="MCY0148346.1"/>
    </source>
</evidence>